<sequence>MTSSTIKKVPILLSLCKIFYFSYSSKMIKKTGVEKVGRLFAQTFAA</sequence>
<name>G9ESZ4_9GAMM</name>
<dbReference type="EMBL" id="JH413847">
    <property type="protein sequence ID" value="EHL29461.1"/>
    <property type="molecule type" value="Genomic_DNA"/>
</dbReference>
<organism evidence="1 2">
    <name type="scientific">Legionella drancourtii LLAP12</name>
    <dbReference type="NCBI Taxonomy" id="658187"/>
    <lineage>
        <taxon>Bacteria</taxon>
        <taxon>Pseudomonadati</taxon>
        <taxon>Pseudomonadota</taxon>
        <taxon>Gammaproteobacteria</taxon>
        <taxon>Legionellales</taxon>
        <taxon>Legionellaceae</taxon>
        <taxon>Legionella</taxon>
    </lineage>
</organism>
<dbReference type="HOGENOM" id="CLU_3185302_0_0_6"/>
<dbReference type="AlphaFoldDB" id="G9ESZ4"/>
<dbReference type="Proteomes" id="UP000002770">
    <property type="component" value="Unassembled WGS sequence"/>
</dbReference>
<evidence type="ECO:0000313" key="2">
    <source>
        <dbReference type="Proteomes" id="UP000002770"/>
    </source>
</evidence>
<evidence type="ECO:0000313" key="1">
    <source>
        <dbReference type="EMBL" id="EHL29461.1"/>
    </source>
</evidence>
<protein>
    <submittedName>
        <fullName evidence="1">Uncharacterized protein</fullName>
    </submittedName>
</protein>
<dbReference type="InParanoid" id="G9ESZ4"/>
<gene>
    <name evidence="1" type="ORF">LDG_8423</name>
</gene>
<reference evidence="1 2" key="1">
    <citation type="journal article" date="2011" name="BMC Genomics">
        <title>Insight into cross-talk between intra-amoebal pathogens.</title>
        <authorList>
            <person name="Gimenez G."/>
            <person name="Bertelli C."/>
            <person name="Moliner C."/>
            <person name="Robert C."/>
            <person name="Raoult D."/>
            <person name="Fournier P.E."/>
            <person name="Greub G."/>
        </authorList>
    </citation>
    <scope>NUCLEOTIDE SEQUENCE [LARGE SCALE GENOMIC DNA]</scope>
    <source>
        <strain evidence="1 2">LLAP12</strain>
    </source>
</reference>
<accession>G9ESZ4</accession>
<proteinExistence type="predicted"/>
<keyword evidence="2" id="KW-1185">Reference proteome</keyword>